<keyword evidence="2" id="KW-0175">Coiled coil</keyword>
<evidence type="ECO:0000313" key="8">
    <source>
        <dbReference type="EMBL" id="MBL0004230.1"/>
    </source>
</evidence>
<evidence type="ECO:0000256" key="2">
    <source>
        <dbReference type="SAM" id="Coils"/>
    </source>
</evidence>
<feature type="signal peptide" evidence="4">
    <location>
        <begin position="1"/>
        <end position="32"/>
    </location>
</feature>
<sequence length="450" mass="46768">MRRVLTSPPGRRPGLRAGAAGLVVLSFSAVLLAPPSAADTGDEKRAADAQVADLEEQLSETSAELAQAYTALTQTQAQLPAARARLASAQSAARAAAKHNAEVAAALAVAQANAARAEEAVARNTATRDQTQRTLDAFAADLFQGGSVGQLSVALGATSADDFATRLVLADTVTAMTNQALNDLAAAKADGDANGAYLAAVQVEVTDLKRQAENALAAAEASRNEAQAASSALDALVAQQSGYAASVEAQRANEASQLAEAQAEQQRLQALLIEQARIAREREAARKAAEAAAQKAAEEAARKNGTAVPPPPVAQPDQASGFLSRPITGGRTSSEFGMRFHPIFQVWRLHTGLDFANGCSSPVYAAAPGTIIRAGWAGGRGNQIVIDHGIRRGVDLATTYNHLTSFVQRSGTVSRGQLIGYTGTTGNSTGCHLHFETLEDGQFVNPRSWL</sequence>
<name>A0A934X6C5_9MICO</name>
<dbReference type="AlphaFoldDB" id="A0A934X6C5"/>
<evidence type="ECO:0000313" key="10">
    <source>
        <dbReference type="Proteomes" id="UP000726105"/>
    </source>
</evidence>
<feature type="coiled-coil region" evidence="2">
    <location>
        <begin position="37"/>
        <end position="71"/>
    </location>
</feature>
<feature type="chain" id="PRO_5044158262" evidence="4">
    <location>
        <begin position="33"/>
        <end position="450"/>
    </location>
</feature>
<evidence type="ECO:0000313" key="7">
    <source>
        <dbReference type="EMBL" id="MBK7273907.1"/>
    </source>
</evidence>
<evidence type="ECO:0000313" key="9">
    <source>
        <dbReference type="Proteomes" id="UP000718281"/>
    </source>
</evidence>
<evidence type="ECO:0000256" key="4">
    <source>
        <dbReference type="SAM" id="SignalP"/>
    </source>
</evidence>
<evidence type="ECO:0000256" key="1">
    <source>
        <dbReference type="ARBA" id="ARBA00022729"/>
    </source>
</evidence>
<proteinExistence type="predicted"/>
<dbReference type="PANTHER" id="PTHR21666">
    <property type="entry name" value="PEPTIDASE-RELATED"/>
    <property type="match status" value="1"/>
</dbReference>
<evidence type="ECO:0000259" key="5">
    <source>
        <dbReference type="Pfam" id="PF01551"/>
    </source>
</evidence>
<keyword evidence="1 4" id="KW-0732">Signal</keyword>
<feature type="domain" description="M23ase beta-sheet core" evidence="5">
    <location>
        <begin position="349"/>
        <end position="446"/>
    </location>
</feature>
<protein>
    <submittedName>
        <fullName evidence="6">Peptidoglycan DD-metalloendopeptidase family protein</fullName>
    </submittedName>
</protein>
<comment type="caution">
    <text evidence="6">The sequence shown here is derived from an EMBL/GenBank/DDBJ whole genome shotgun (WGS) entry which is preliminary data.</text>
</comment>
<dbReference type="InterPro" id="IPR050570">
    <property type="entry name" value="Cell_wall_metabolism_enzyme"/>
</dbReference>
<dbReference type="PANTHER" id="PTHR21666:SF289">
    <property type="entry name" value="L-ALA--D-GLU ENDOPEPTIDASE"/>
    <property type="match status" value="1"/>
</dbReference>
<dbReference type="EMBL" id="JADKGK010000020">
    <property type="protein sequence ID" value="MBL0004230.1"/>
    <property type="molecule type" value="Genomic_DNA"/>
</dbReference>
<dbReference type="Pfam" id="PF01551">
    <property type="entry name" value="Peptidase_M23"/>
    <property type="match status" value="1"/>
</dbReference>
<dbReference type="InterPro" id="IPR006311">
    <property type="entry name" value="TAT_signal"/>
</dbReference>
<dbReference type="Proteomes" id="UP000726105">
    <property type="component" value="Unassembled WGS sequence"/>
</dbReference>
<accession>A0A934X6C5</accession>
<organism evidence="6 9">
    <name type="scientific">Candidatus Phosphoribacter hodrii</name>
    <dbReference type="NCBI Taxonomy" id="2953743"/>
    <lineage>
        <taxon>Bacteria</taxon>
        <taxon>Bacillati</taxon>
        <taxon>Actinomycetota</taxon>
        <taxon>Actinomycetes</taxon>
        <taxon>Micrococcales</taxon>
        <taxon>Dermatophilaceae</taxon>
        <taxon>Candidatus Phosphoribacter</taxon>
    </lineage>
</organism>
<dbReference type="Gene3D" id="2.70.70.10">
    <property type="entry name" value="Glucose Permease (Domain IIA)"/>
    <property type="match status" value="1"/>
</dbReference>
<dbReference type="EMBL" id="JADJIB010000004">
    <property type="protein sequence ID" value="MBK7273907.1"/>
    <property type="molecule type" value="Genomic_DNA"/>
</dbReference>
<dbReference type="InterPro" id="IPR016047">
    <property type="entry name" value="M23ase_b-sheet_dom"/>
</dbReference>
<dbReference type="CDD" id="cd12797">
    <property type="entry name" value="M23_peptidase"/>
    <property type="match status" value="1"/>
</dbReference>
<dbReference type="GO" id="GO:0004222">
    <property type="term" value="F:metalloendopeptidase activity"/>
    <property type="evidence" value="ECO:0007669"/>
    <property type="project" value="TreeGrafter"/>
</dbReference>
<dbReference type="EMBL" id="JADIXZ010000005">
    <property type="protein sequence ID" value="MBK6301602.1"/>
    <property type="molecule type" value="Genomic_DNA"/>
</dbReference>
<dbReference type="Proteomes" id="UP000718281">
    <property type="component" value="Unassembled WGS sequence"/>
</dbReference>
<evidence type="ECO:0000256" key="3">
    <source>
        <dbReference type="SAM" id="MobiDB-lite"/>
    </source>
</evidence>
<dbReference type="PROSITE" id="PS51318">
    <property type="entry name" value="TAT"/>
    <property type="match status" value="1"/>
</dbReference>
<dbReference type="InterPro" id="IPR011055">
    <property type="entry name" value="Dup_hybrid_motif"/>
</dbReference>
<dbReference type="Proteomes" id="UP000886632">
    <property type="component" value="Unassembled WGS sequence"/>
</dbReference>
<reference evidence="9 10" key="1">
    <citation type="submission" date="2020-10" db="EMBL/GenBank/DDBJ databases">
        <title>Connecting structure to function with the recovery of over 1000 high-quality activated sludge metagenome-assembled genomes encoding full-length rRNA genes using long-read sequencing.</title>
        <authorList>
            <person name="Singleton C.M."/>
            <person name="Petriglieri F."/>
            <person name="Kristensen J.M."/>
            <person name="Kirkegaard R.H."/>
            <person name="Michaelsen T.Y."/>
            <person name="Andersen M.H."/>
            <person name="Karst S.M."/>
            <person name="Dueholm M.S."/>
            <person name="Nielsen P.H."/>
            <person name="Albertsen M."/>
        </authorList>
    </citation>
    <scope>NUCLEOTIDE SEQUENCE [LARGE SCALE GENOMIC DNA]</scope>
    <source>
        <strain evidence="6">AalE_18-Q3-R2-46_BAT3C.188</strain>
        <strain evidence="7">Ega_18-Q3-R5-49_MAXAC.001</strain>
        <strain evidence="8">Ribe_18-Q3-R11-54_MAXAC.001</strain>
    </source>
</reference>
<dbReference type="Gene3D" id="6.10.250.3150">
    <property type="match status" value="1"/>
</dbReference>
<dbReference type="SUPFAM" id="SSF51261">
    <property type="entry name" value="Duplicated hybrid motif"/>
    <property type="match status" value="1"/>
</dbReference>
<gene>
    <name evidence="6" type="ORF">IPF40_11355</name>
    <name evidence="7" type="ORF">IPI13_12305</name>
    <name evidence="8" type="ORF">IPP00_09645</name>
</gene>
<feature type="region of interest" description="Disordered" evidence="3">
    <location>
        <begin position="289"/>
        <end position="327"/>
    </location>
</feature>
<evidence type="ECO:0000313" key="6">
    <source>
        <dbReference type="EMBL" id="MBK6301602.1"/>
    </source>
</evidence>